<feature type="compositionally biased region" description="Basic and acidic residues" evidence="1">
    <location>
        <begin position="544"/>
        <end position="555"/>
    </location>
</feature>
<feature type="region of interest" description="Disordered" evidence="1">
    <location>
        <begin position="481"/>
        <end position="564"/>
    </location>
</feature>
<dbReference type="GO" id="GO:0005634">
    <property type="term" value="C:nucleus"/>
    <property type="evidence" value="ECO:0007669"/>
    <property type="project" value="TreeGrafter"/>
</dbReference>
<dbReference type="RefSeq" id="XP_038056608.1">
    <property type="nucleotide sequence ID" value="XM_038200680.1"/>
</dbReference>
<feature type="compositionally biased region" description="Basic and acidic residues" evidence="1">
    <location>
        <begin position="137"/>
        <end position="146"/>
    </location>
</feature>
<dbReference type="SMART" id="SM00731">
    <property type="entry name" value="SprT"/>
    <property type="match status" value="1"/>
</dbReference>
<feature type="compositionally biased region" description="Polar residues" evidence="1">
    <location>
        <begin position="169"/>
        <end position="179"/>
    </location>
</feature>
<feature type="domain" description="SprT-like" evidence="2">
    <location>
        <begin position="583"/>
        <end position="740"/>
    </location>
</feature>
<reference evidence="3" key="1">
    <citation type="submission" date="2022-11" db="UniProtKB">
        <authorList>
            <consortium name="EnsemblMetazoa"/>
        </authorList>
    </citation>
    <scope>IDENTIFICATION</scope>
</reference>
<dbReference type="Pfam" id="PF10263">
    <property type="entry name" value="SprT-like"/>
    <property type="match status" value="1"/>
</dbReference>
<feature type="compositionally biased region" description="Basic and acidic residues" evidence="1">
    <location>
        <begin position="308"/>
        <end position="322"/>
    </location>
</feature>
<proteinExistence type="predicted"/>
<dbReference type="OrthoDB" id="20772at2759"/>
<dbReference type="OMA" id="CTQNTQS"/>
<dbReference type="CDD" id="cd00084">
    <property type="entry name" value="HMG-box_SF"/>
    <property type="match status" value="1"/>
</dbReference>
<feature type="region of interest" description="Disordered" evidence="1">
    <location>
        <begin position="273"/>
        <end position="323"/>
    </location>
</feature>
<dbReference type="GO" id="GO:0006974">
    <property type="term" value="P:DNA damage response"/>
    <property type="evidence" value="ECO:0007669"/>
    <property type="project" value="UniProtKB-ARBA"/>
</dbReference>
<feature type="compositionally biased region" description="Basic and acidic residues" evidence="1">
    <location>
        <begin position="389"/>
        <end position="398"/>
    </location>
</feature>
<feature type="compositionally biased region" description="Acidic residues" evidence="1">
    <location>
        <begin position="458"/>
        <end position="467"/>
    </location>
</feature>
<feature type="compositionally biased region" description="Basic and acidic residues" evidence="1">
    <location>
        <begin position="63"/>
        <end position="75"/>
    </location>
</feature>
<sequence length="797" mass="89868">MASDEENNLEELLGRVSDKLGWGHIQQKDVKTAFRKQPSENGNHKKKKSVRSSSKKVPRKSRKDTSSSSDKENSIKNRHHHKAVSESNSKAEINCRGRLELSTSSCNVLTQNNDCDKNDEANPSKSSLESSAASKKAGKDYKKDFDLNSSVSEAYTAADESSKQGESLKASNEKVSTADENGADFLNSESFENPSLLSSDEDDLARKTLDEDSPSVPKRDVDELEEPFSPLQRYSETAQPMTWLLTPPPKENLVKASSYSAEKISMVVISDSESDSPFDSYDLDHKNREVSSSTTKTDWETQFSPGHVCRDSETPDFSKDPFKVTQSAEKITTVTTFSSSESDAEDDSACSRQVLSLTERLSKNFKLQKSKPVSNVEDGHSGKDISWTKGDKSRDDNQRILQTPRAPLYASSDDDDDDDFEQFLQAIKTPHCAPPSSQTPKPTVDEDQYEKSFIDDTPIVDEDNDDDDVYYYRHINSDQKIFTDKKKEQETKTQSTPWKYRLPQFSDSDDADDSVFATPKPPAAKKITPSVLSSSKKFRPPISQKRDTPTTERPTDFMSSLATPKHGCSSSSPYVNDFKKHREALTQKLFGIYNKTVFDNKLPSDFSIKWNNRMRKTAGYCYYTKTKLTGQYSARIELSEKVCDTAERLRDTLVHELCHAACWLINRVNDGHGRFWKYWAAKANHAHPCIPIIKRCHSYEITTKYKYQCVTCKTTIGRHSKSINTSKFCCAYCKGNLVLLPSINKDGKVSKVRTPNKFAMFVKENYGSVKKENVSMKHADIMRLLSQDFSKKATISV</sequence>
<evidence type="ECO:0000256" key="1">
    <source>
        <dbReference type="SAM" id="MobiDB-lite"/>
    </source>
</evidence>
<evidence type="ECO:0000313" key="3">
    <source>
        <dbReference type="EnsemblMetazoa" id="XP_038056608.1"/>
    </source>
</evidence>
<feature type="compositionally biased region" description="Polar residues" evidence="1">
    <location>
        <begin position="187"/>
        <end position="198"/>
    </location>
</feature>
<feature type="region of interest" description="Disordered" evidence="1">
    <location>
        <begin position="108"/>
        <end position="235"/>
    </location>
</feature>
<feature type="compositionally biased region" description="Basic and acidic residues" evidence="1">
    <location>
        <begin position="481"/>
        <end position="491"/>
    </location>
</feature>
<keyword evidence="4" id="KW-1185">Reference proteome</keyword>
<evidence type="ECO:0000259" key="2">
    <source>
        <dbReference type="SMART" id="SM00731"/>
    </source>
</evidence>
<feature type="region of interest" description="Disordered" evidence="1">
    <location>
        <begin position="367"/>
        <end position="467"/>
    </location>
</feature>
<organism evidence="3 4">
    <name type="scientific">Patiria miniata</name>
    <name type="common">Bat star</name>
    <name type="synonym">Asterina miniata</name>
    <dbReference type="NCBI Taxonomy" id="46514"/>
    <lineage>
        <taxon>Eukaryota</taxon>
        <taxon>Metazoa</taxon>
        <taxon>Echinodermata</taxon>
        <taxon>Eleutherozoa</taxon>
        <taxon>Asterozoa</taxon>
        <taxon>Asteroidea</taxon>
        <taxon>Valvatacea</taxon>
        <taxon>Valvatida</taxon>
        <taxon>Asterinidae</taxon>
        <taxon>Patiria</taxon>
    </lineage>
</organism>
<accession>A0A913ZY87</accession>
<dbReference type="AlphaFoldDB" id="A0A913ZY87"/>
<feature type="region of interest" description="Disordered" evidence="1">
    <location>
        <begin position="1"/>
        <end position="92"/>
    </location>
</feature>
<feature type="compositionally biased region" description="Polar residues" evidence="1">
    <location>
        <begin position="290"/>
        <end position="304"/>
    </location>
</feature>
<dbReference type="EnsemblMetazoa" id="XM_038200680.1">
    <property type="protein sequence ID" value="XP_038056608.1"/>
    <property type="gene ID" value="LOC119728440"/>
</dbReference>
<dbReference type="InterPro" id="IPR006640">
    <property type="entry name" value="SprT-like_domain"/>
</dbReference>
<dbReference type="PANTHER" id="PTHR23099:SF0">
    <property type="entry name" value="GERM CELL NUCLEAR ACIDIC PROTEIN"/>
    <property type="match status" value="1"/>
</dbReference>
<protein>
    <recommendedName>
        <fullName evidence="2">SprT-like domain-containing protein</fullName>
    </recommendedName>
</protein>
<dbReference type="GeneID" id="119728440"/>
<feature type="compositionally biased region" description="Acidic residues" evidence="1">
    <location>
        <begin position="412"/>
        <end position="421"/>
    </location>
</feature>
<dbReference type="PANTHER" id="PTHR23099">
    <property type="entry name" value="TRANSCRIPTIONAL REGULATOR"/>
    <property type="match status" value="1"/>
</dbReference>
<feature type="compositionally biased region" description="Basic residues" evidence="1">
    <location>
        <begin position="44"/>
        <end position="62"/>
    </location>
</feature>
<evidence type="ECO:0000313" key="4">
    <source>
        <dbReference type="Proteomes" id="UP000887568"/>
    </source>
</evidence>
<feature type="compositionally biased region" description="Low complexity" evidence="1">
    <location>
        <begin position="124"/>
        <end position="135"/>
    </location>
</feature>
<dbReference type="Proteomes" id="UP000887568">
    <property type="component" value="Unplaced"/>
</dbReference>
<name>A0A913ZY87_PATMI</name>